<dbReference type="Pfam" id="PF02576">
    <property type="entry name" value="RimP_N"/>
    <property type="match status" value="1"/>
</dbReference>
<dbReference type="Proteomes" id="UP001315860">
    <property type="component" value="Chromosome"/>
</dbReference>
<feature type="domain" description="Ribosome maturation factor RimP N-terminal" evidence="4">
    <location>
        <begin position="12"/>
        <end position="85"/>
    </location>
</feature>
<dbReference type="NCBIfam" id="NF000930">
    <property type="entry name" value="PRK00092.2-2"/>
    <property type="match status" value="1"/>
</dbReference>
<comment type="function">
    <text evidence="3">Required for maturation of 30S ribosomal subunits.</text>
</comment>
<evidence type="ECO:0000256" key="3">
    <source>
        <dbReference type="HAMAP-Rule" id="MF_01077"/>
    </source>
</evidence>
<keyword evidence="7" id="KW-1185">Reference proteome</keyword>
<evidence type="ECO:0000256" key="2">
    <source>
        <dbReference type="ARBA" id="ARBA00022517"/>
    </source>
</evidence>
<sequence length="154" mass="16911">MTTPIIDRISSLLEPVTASLGLDLEEVELLGKDERRRLLVAVDRDGGVGIDQVAEATRAISAVLDESDVMGEGRYTLEVASRGVDRPLVEPRHWRRNAGRLVAVELTDGERFEARIGASDDNGVDLAISGDTTRFPYDEIVKAVVQIELNRKDV</sequence>
<proteinExistence type="inferred from homology"/>
<evidence type="ECO:0000313" key="6">
    <source>
        <dbReference type="EMBL" id="UUI67477.1"/>
    </source>
</evidence>
<accession>A0ABY5KEG6</accession>
<dbReference type="PANTHER" id="PTHR33867">
    <property type="entry name" value="RIBOSOME MATURATION FACTOR RIMP"/>
    <property type="match status" value="1"/>
</dbReference>
<keyword evidence="1 3" id="KW-0963">Cytoplasm</keyword>
<comment type="subcellular location">
    <subcellularLocation>
        <location evidence="3">Cytoplasm</location>
    </subcellularLocation>
</comment>
<protein>
    <recommendedName>
        <fullName evidence="3">Ribosome maturation factor RimP</fullName>
    </recommendedName>
</protein>
<dbReference type="InterPro" id="IPR035956">
    <property type="entry name" value="RimP_N_sf"/>
</dbReference>
<comment type="similarity">
    <text evidence="3">Belongs to the RimP family.</text>
</comment>
<dbReference type="HAMAP" id="MF_01077">
    <property type="entry name" value="RimP"/>
    <property type="match status" value="1"/>
</dbReference>
<keyword evidence="2 3" id="KW-0690">Ribosome biogenesis</keyword>
<dbReference type="EMBL" id="CP101990">
    <property type="protein sequence ID" value="UUI67477.1"/>
    <property type="molecule type" value="Genomic_DNA"/>
</dbReference>
<dbReference type="InterPro" id="IPR003728">
    <property type="entry name" value="Ribosome_maturation_RimP"/>
</dbReference>
<dbReference type="RefSeq" id="WP_249378424.1">
    <property type="nucleotide sequence ID" value="NZ_CP101990.1"/>
</dbReference>
<evidence type="ECO:0000259" key="5">
    <source>
        <dbReference type="Pfam" id="PF17384"/>
    </source>
</evidence>
<dbReference type="PANTHER" id="PTHR33867:SF1">
    <property type="entry name" value="RIBOSOME MATURATION FACTOR RIMP"/>
    <property type="match status" value="1"/>
</dbReference>
<dbReference type="Pfam" id="PF17384">
    <property type="entry name" value="DUF150_C"/>
    <property type="match status" value="1"/>
</dbReference>
<gene>
    <name evidence="3 6" type="primary">rimP</name>
    <name evidence="6" type="ORF">NP095_09680</name>
</gene>
<evidence type="ECO:0000256" key="1">
    <source>
        <dbReference type="ARBA" id="ARBA00022490"/>
    </source>
</evidence>
<organism evidence="6 7">
    <name type="scientific">Aeromicrobium duanguangcaii</name>
    <dbReference type="NCBI Taxonomy" id="2968086"/>
    <lineage>
        <taxon>Bacteria</taxon>
        <taxon>Bacillati</taxon>
        <taxon>Actinomycetota</taxon>
        <taxon>Actinomycetes</taxon>
        <taxon>Propionibacteriales</taxon>
        <taxon>Nocardioidaceae</taxon>
        <taxon>Aeromicrobium</taxon>
    </lineage>
</organism>
<dbReference type="Gene3D" id="3.30.300.70">
    <property type="entry name" value="RimP-like superfamily, N-terminal"/>
    <property type="match status" value="1"/>
</dbReference>
<feature type="domain" description="Ribosome maturation factor RimP C-terminal" evidence="5">
    <location>
        <begin position="88"/>
        <end position="148"/>
    </location>
</feature>
<dbReference type="SUPFAM" id="SSF74942">
    <property type="entry name" value="YhbC-like, C-terminal domain"/>
    <property type="match status" value="1"/>
</dbReference>
<evidence type="ECO:0000313" key="7">
    <source>
        <dbReference type="Proteomes" id="UP001315860"/>
    </source>
</evidence>
<dbReference type="InterPro" id="IPR036847">
    <property type="entry name" value="RimP_C_sf"/>
</dbReference>
<evidence type="ECO:0000259" key="4">
    <source>
        <dbReference type="Pfam" id="PF02576"/>
    </source>
</evidence>
<name>A0ABY5KEG6_9ACTN</name>
<dbReference type="InterPro" id="IPR028989">
    <property type="entry name" value="RimP_N"/>
</dbReference>
<dbReference type="SUPFAM" id="SSF75420">
    <property type="entry name" value="YhbC-like, N-terminal domain"/>
    <property type="match status" value="1"/>
</dbReference>
<dbReference type="InterPro" id="IPR028998">
    <property type="entry name" value="RimP_C"/>
</dbReference>
<reference evidence="6 7" key="1">
    <citation type="submission" date="2022-07" db="EMBL/GenBank/DDBJ databases">
        <title>Novel species in genus Aeromicrobium.</title>
        <authorList>
            <person name="Ye L."/>
        </authorList>
    </citation>
    <scope>NUCLEOTIDE SEQUENCE [LARGE SCALE GENOMIC DNA]</scope>
    <source>
        <strain evidence="7">zg-Y50</strain>
    </source>
</reference>
<dbReference type="CDD" id="cd01734">
    <property type="entry name" value="YlxS_C"/>
    <property type="match status" value="1"/>
</dbReference>